<evidence type="ECO:0000259" key="2">
    <source>
        <dbReference type="Pfam" id="PF13383"/>
    </source>
</evidence>
<organism evidence="3">
    <name type="scientific">Ostreococcus sp. 'lucimarinus'</name>
    <dbReference type="NCBI Taxonomy" id="242159"/>
    <lineage>
        <taxon>Eukaryota</taxon>
        <taxon>Viridiplantae</taxon>
        <taxon>Chlorophyta</taxon>
        <taxon>Mamiellophyceae</taxon>
        <taxon>Mamiellales</taxon>
        <taxon>Bathycoccaceae</taxon>
        <taxon>Ostreococcus</taxon>
    </lineage>
</organism>
<sequence>MSTTSALRRSSGLPARILKTLLVLAVAVTVLYLNETISTTVLNKAYSHGLSQPSSLSKPLRPCVRNPFISSLSTTAANATGYMRSWLQTVTKRERDLVAAGQHHDHTRFRAFEQYSDCERACVGGICGEDESKIVCGLSQLRASCVVYSIGGNNLWAFEMDLLKKTSCDVHTFDCTGPIERFEVPKHPRLHFHHVCIAATSALSHTDPSMHGTQKTFEEILQNLGHRSVDLLKMDIEGYEWPLIYDWYEMNQLQRSNYPMPMQILVEVHYRTGMRDLAPTDKRDFKFATDMIQLQSSLLKMGYFTAVNAPNPHCQHCTELTLLRMLC</sequence>
<dbReference type="PANTHER" id="PTHR32026:SF10">
    <property type="entry name" value="METHYLTRANSFERASE-LIKE PROTEIN 24-RELATED"/>
    <property type="match status" value="1"/>
</dbReference>
<name>A0A7R9T4V0_9CHLO</name>
<keyword evidence="1" id="KW-0812">Transmembrane</keyword>
<evidence type="ECO:0000256" key="1">
    <source>
        <dbReference type="SAM" id="Phobius"/>
    </source>
</evidence>
<dbReference type="Pfam" id="PF13383">
    <property type="entry name" value="Methyltransf_22"/>
    <property type="match status" value="1"/>
</dbReference>
<accession>A0A7R9T4V0</accession>
<reference evidence="3" key="1">
    <citation type="submission" date="2021-01" db="EMBL/GenBank/DDBJ databases">
        <authorList>
            <person name="Corre E."/>
            <person name="Pelletier E."/>
            <person name="Niang G."/>
            <person name="Scheremetjew M."/>
            <person name="Finn R."/>
            <person name="Kale V."/>
            <person name="Holt S."/>
            <person name="Cochrane G."/>
            <person name="Meng A."/>
            <person name="Brown T."/>
            <person name="Cohen L."/>
        </authorList>
    </citation>
    <scope>NUCLEOTIDE SEQUENCE</scope>
    <source>
        <strain evidence="3">Clade-A-BCC118000</strain>
    </source>
</reference>
<gene>
    <name evidence="3" type="ORF">OLUC0939_LOCUS5778</name>
</gene>
<dbReference type="InterPro" id="IPR026913">
    <property type="entry name" value="METTL24"/>
</dbReference>
<keyword evidence="1" id="KW-1133">Transmembrane helix</keyword>
<evidence type="ECO:0000313" key="3">
    <source>
        <dbReference type="EMBL" id="CAD8225038.1"/>
    </source>
</evidence>
<dbReference type="EMBL" id="HBDX01006739">
    <property type="protein sequence ID" value="CAD8225038.1"/>
    <property type="molecule type" value="Transcribed_RNA"/>
</dbReference>
<protein>
    <recommendedName>
        <fullName evidence="2">Methyltransferase domain-containing protein</fullName>
    </recommendedName>
</protein>
<feature type="transmembrane region" description="Helical" evidence="1">
    <location>
        <begin position="12"/>
        <end position="33"/>
    </location>
</feature>
<dbReference type="PANTHER" id="PTHR32026">
    <property type="entry name" value="METHYLTRANSFERASE-LIKE PROTEIN 24"/>
    <property type="match status" value="1"/>
</dbReference>
<dbReference type="AlphaFoldDB" id="A0A7R9T4V0"/>
<dbReference type="InterPro" id="IPR025714">
    <property type="entry name" value="Methyltranfer_dom"/>
</dbReference>
<feature type="domain" description="Methyltransferase" evidence="2">
    <location>
        <begin position="122"/>
        <end position="321"/>
    </location>
</feature>
<proteinExistence type="predicted"/>
<keyword evidence="1" id="KW-0472">Membrane</keyword>